<dbReference type="SUPFAM" id="SSF56300">
    <property type="entry name" value="Metallo-dependent phosphatases"/>
    <property type="match status" value="1"/>
</dbReference>
<proteinExistence type="predicted"/>
<evidence type="ECO:0000313" key="3">
    <source>
        <dbReference type="Proteomes" id="UP001174909"/>
    </source>
</evidence>
<dbReference type="InterPro" id="IPR004843">
    <property type="entry name" value="Calcineurin-like_PHP"/>
</dbReference>
<dbReference type="AlphaFoldDB" id="A0AA35RXT7"/>
<dbReference type="InterPro" id="IPR050535">
    <property type="entry name" value="DNA_Repair-Maintenance_Comp"/>
</dbReference>
<evidence type="ECO:0000313" key="2">
    <source>
        <dbReference type="EMBL" id="CAI8018407.1"/>
    </source>
</evidence>
<gene>
    <name evidence="2" type="ORF">GBAR_LOCUS11167</name>
</gene>
<name>A0AA35RXT7_GEOBA</name>
<organism evidence="2 3">
    <name type="scientific">Geodia barretti</name>
    <name type="common">Barrett's horny sponge</name>
    <dbReference type="NCBI Taxonomy" id="519541"/>
    <lineage>
        <taxon>Eukaryota</taxon>
        <taxon>Metazoa</taxon>
        <taxon>Porifera</taxon>
        <taxon>Demospongiae</taxon>
        <taxon>Heteroscleromorpha</taxon>
        <taxon>Tetractinellida</taxon>
        <taxon>Astrophorina</taxon>
        <taxon>Geodiidae</taxon>
        <taxon>Geodia</taxon>
    </lineage>
</organism>
<comment type="caution">
    <text evidence="2">The sequence shown here is derived from an EMBL/GenBank/DDBJ whole genome shotgun (WGS) entry which is preliminary data.</text>
</comment>
<sequence length="241" mass="26029">MGDDWDPESAQRALTAVVDGVHTLRGDALLIAGDVFDNARISDAVLEFFVSEIARAVVPTVVLPGNHDLFDASSLYHRSPFSDSPDNLHIISGTRGQTLTFPELTLEIWGRAMDSHTPAFRPLAGIPSKRNGQWSVAMAHGHFHFLDDTEERSSPIRPHEIAEASCDYIALGHWERFEDVSQNGVTAFYSGSPMGASPNRGNVAVNVVDLDPQASRAVVVSQVELPMAGASSMNLPIAADN</sequence>
<protein>
    <recommendedName>
        <fullName evidence="1">Calcineurin-like phosphoesterase domain-containing protein</fullName>
    </recommendedName>
</protein>
<dbReference type="PANTHER" id="PTHR30337:SF7">
    <property type="entry name" value="PHOSPHOESTERASE"/>
    <property type="match status" value="1"/>
</dbReference>
<dbReference type="GO" id="GO:0016787">
    <property type="term" value="F:hydrolase activity"/>
    <property type="evidence" value="ECO:0007669"/>
    <property type="project" value="InterPro"/>
</dbReference>
<feature type="domain" description="Calcineurin-like phosphoesterase" evidence="1">
    <location>
        <begin position="13"/>
        <end position="173"/>
    </location>
</feature>
<accession>A0AA35RXT7</accession>
<dbReference type="EMBL" id="CASHTH010001687">
    <property type="protein sequence ID" value="CAI8018407.1"/>
    <property type="molecule type" value="Genomic_DNA"/>
</dbReference>
<dbReference type="PANTHER" id="PTHR30337">
    <property type="entry name" value="COMPONENT OF ATP-DEPENDENT DSDNA EXONUCLEASE"/>
    <property type="match status" value="1"/>
</dbReference>
<evidence type="ECO:0000259" key="1">
    <source>
        <dbReference type="Pfam" id="PF00149"/>
    </source>
</evidence>
<reference evidence="2" key="1">
    <citation type="submission" date="2023-03" db="EMBL/GenBank/DDBJ databases">
        <authorList>
            <person name="Steffen K."/>
            <person name="Cardenas P."/>
        </authorList>
    </citation>
    <scope>NUCLEOTIDE SEQUENCE</scope>
</reference>
<keyword evidence="3" id="KW-1185">Reference proteome</keyword>
<dbReference type="Pfam" id="PF00149">
    <property type="entry name" value="Metallophos"/>
    <property type="match status" value="1"/>
</dbReference>
<dbReference type="Gene3D" id="3.60.21.10">
    <property type="match status" value="1"/>
</dbReference>
<dbReference type="Proteomes" id="UP001174909">
    <property type="component" value="Unassembled WGS sequence"/>
</dbReference>
<dbReference type="InterPro" id="IPR029052">
    <property type="entry name" value="Metallo-depent_PP-like"/>
</dbReference>